<sequence>MSVSTMATWAVALMCFALTIKPLGTYMARVFTFQPTFLDPVFKPVESRLFQWLRIDPRQSMTARQYLQALIVTNALWIVLSYVFLRIQGILPWNPEHFGAVNPALAYNTATSFGTNTNWQAYAGESTMSTFSQFGNLSFLQFVTPAVGGTIAIAFARSLSGKPLGNFFADLVWMCTRILLPLAMVVTLLLVTQGVPETMAPYLTVHTITGHTQVVPRGPIASWEAIEHLGTNGGGYTNANSANPLENPTPISNLIETVSMGVVSIAFYYALGIMTGRKKLAWTLIGVSGVLFVGMLVLVYLPMDAGNPILQALGIHGPNWVGQELRFGTGGTALFETSSMAFTTGSIASAHDSALPFTGLAYLAAMFLNMIFGGFGVGLVNMLMLVIITVFLMGLMVGRTPEFLGKKIEAKEVSLAAIAFLLHPMLILAGTAIAVATPAGMQGIGNPGPHGFTEILYAFASGAANNGSAMAGLNAALPFYEIVIGLTMLIGRFASMVPMLLLGESLLAKRSVPQTAGTMRTEGLLFGTVLVGSALVLNALTFFPVVSLGPLAEHWLLLAHQVF</sequence>
<organism evidence="10 11">
    <name type="scientific">Sulfobacillus acidophilus (strain ATCC 700253 / DSM 10332 / NAL)</name>
    <dbReference type="NCBI Taxonomy" id="679936"/>
    <lineage>
        <taxon>Bacteria</taxon>
        <taxon>Bacillati</taxon>
        <taxon>Bacillota</taxon>
        <taxon>Clostridia</taxon>
        <taxon>Eubacteriales</taxon>
        <taxon>Clostridiales Family XVII. Incertae Sedis</taxon>
        <taxon>Sulfobacillus</taxon>
    </lineage>
</organism>
<feature type="transmembrane region" description="Helical" evidence="9">
    <location>
        <begin position="66"/>
        <end position="85"/>
    </location>
</feature>
<dbReference type="KEGG" id="sap:Sulac_0422"/>
<keyword evidence="1 9" id="KW-0813">Transport</keyword>
<evidence type="ECO:0000256" key="6">
    <source>
        <dbReference type="ARBA" id="ARBA00022989"/>
    </source>
</evidence>
<evidence type="ECO:0000256" key="8">
    <source>
        <dbReference type="ARBA" id="ARBA00023136"/>
    </source>
</evidence>
<comment type="subunit">
    <text evidence="9">The system is composed of three essential subunits: KdpA, KdpB and KdpC.</text>
</comment>
<reference evidence="10 11" key="2">
    <citation type="journal article" date="2012" name="Stand. Genomic Sci.">
        <title>Complete genome sequence of the moderately thermophilic mineral-sulfide-oxidizing firmicute Sulfobacillus acidophilus type strain (NAL(T)).</title>
        <authorList>
            <person name="Anderson I."/>
            <person name="Chertkov O."/>
            <person name="Chen A."/>
            <person name="Saunders E."/>
            <person name="Lapidus A."/>
            <person name="Nolan M."/>
            <person name="Lucas S."/>
            <person name="Hammon N."/>
            <person name="Deshpande S."/>
            <person name="Cheng J.F."/>
            <person name="Han C."/>
            <person name="Tapia R."/>
            <person name="Goodwin L.A."/>
            <person name="Pitluck S."/>
            <person name="Liolios K."/>
            <person name="Pagani I."/>
            <person name="Ivanova N."/>
            <person name="Mikhailova N."/>
            <person name="Pati A."/>
            <person name="Palaniappan K."/>
            <person name="Land M."/>
            <person name="Pan C."/>
            <person name="Rohde M."/>
            <person name="Pukall R."/>
            <person name="Goker M."/>
            <person name="Detter J.C."/>
            <person name="Woyke T."/>
            <person name="Bristow J."/>
            <person name="Eisen J.A."/>
            <person name="Markowitz V."/>
            <person name="Hugenholtz P."/>
            <person name="Kyrpides N.C."/>
            <person name="Klenk H.P."/>
            <person name="Mavromatis K."/>
        </authorList>
    </citation>
    <scope>NUCLEOTIDE SEQUENCE [LARGE SCALE GENOMIC DNA]</scope>
    <source>
        <strain evidence="11">ATCC 700253 / DSM 10332 / NAL</strain>
    </source>
</reference>
<feature type="transmembrane region" description="Helical" evidence="9">
    <location>
        <begin position="171"/>
        <end position="191"/>
    </location>
</feature>
<evidence type="ECO:0000256" key="5">
    <source>
        <dbReference type="ARBA" id="ARBA00022958"/>
    </source>
</evidence>
<feature type="transmembrane region" description="Helical" evidence="9">
    <location>
        <begin position="482"/>
        <end position="502"/>
    </location>
</feature>
<feature type="transmembrane region" description="Helical" evidence="9">
    <location>
        <begin position="523"/>
        <end position="546"/>
    </location>
</feature>
<dbReference type="PATRIC" id="fig|679936.5.peg.432"/>
<dbReference type="EMBL" id="CP003179">
    <property type="protein sequence ID" value="AEW03983.1"/>
    <property type="molecule type" value="Genomic_DNA"/>
</dbReference>
<feature type="transmembrane region" description="Helical" evidence="9">
    <location>
        <begin position="251"/>
        <end position="271"/>
    </location>
</feature>
<dbReference type="HOGENOM" id="CLU_018614_3_0_9"/>
<feature type="transmembrane region" description="Helical" evidence="9">
    <location>
        <begin position="139"/>
        <end position="159"/>
    </location>
</feature>
<keyword evidence="10" id="KW-0378">Hydrolase</keyword>
<comment type="subcellular location">
    <subcellularLocation>
        <location evidence="9">Cell membrane</location>
        <topology evidence="9">Multi-pass membrane protein</topology>
    </subcellularLocation>
</comment>
<feature type="transmembrane region" description="Helical" evidence="9">
    <location>
        <begin position="359"/>
        <end position="392"/>
    </location>
</feature>
<comment type="function">
    <text evidence="9">Part of the high-affinity ATP-driven potassium transport (or Kdp) system, which catalyzes the hydrolysis of ATP coupled with the electrogenic transport of potassium into the cytoplasm. This subunit binds the extracellular potassium ions and delivers the ions to the membrane domain of KdpB through an intramembrane tunnel.</text>
</comment>
<dbReference type="HAMAP" id="MF_00275">
    <property type="entry name" value="KdpA"/>
    <property type="match status" value="1"/>
</dbReference>
<accession>G8TY76</accession>
<keyword evidence="3 9" id="KW-0633">Potassium transport</keyword>
<feature type="transmembrane region" description="Helical" evidence="9">
    <location>
        <begin position="413"/>
        <end position="436"/>
    </location>
</feature>
<dbReference type="GO" id="GO:0008556">
    <property type="term" value="F:P-type potassium transmembrane transporter activity"/>
    <property type="evidence" value="ECO:0007669"/>
    <property type="project" value="InterPro"/>
</dbReference>
<keyword evidence="11" id="KW-1185">Reference proteome</keyword>
<evidence type="ECO:0000256" key="4">
    <source>
        <dbReference type="ARBA" id="ARBA00022692"/>
    </source>
</evidence>
<dbReference type="GO" id="GO:0030955">
    <property type="term" value="F:potassium ion binding"/>
    <property type="evidence" value="ECO:0007669"/>
    <property type="project" value="UniProtKB-UniRule"/>
</dbReference>
<keyword evidence="4 9" id="KW-0812">Transmembrane</keyword>
<dbReference type="NCBIfam" id="TIGR00680">
    <property type="entry name" value="kdpA"/>
    <property type="match status" value="1"/>
</dbReference>
<dbReference type="Pfam" id="PF03814">
    <property type="entry name" value="KdpA"/>
    <property type="match status" value="1"/>
</dbReference>
<keyword evidence="2 9" id="KW-1003">Cell membrane</keyword>
<evidence type="ECO:0000313" key="10">
    <source>
        <dbReference type="EMBL" id="AEW03983.1"/>
    </source>
</evidence>
<keyword evidence="7 9" id="KW-0406">Ion transport</keyword>
<comment type="similarity">
    <text evidence="9">Belongs to the KdpA family.</text>
</comment>
<keyword evidence="5 9" id="KW-0630">Potassium</keyword>
<evidence type="ECO:0000256" key="2">
    <source>
        <dbReference type="ARBA" id="ARBA00022475"/>
    </source>
</evidence>
<evidence type="ECO:0000256" key="3">
    <source>
        <dbReference type="ARBA" id="ARBA00022538"/>
    </source>
</evidence>
<dbReference type="Proteomes" id="UP000005439">
    <property type="component" value="Chromosome"/>
</dbReference>
<name>G8TY76_SULAD</name>
<dbReference type="InterPro" id="IPR004623">
    <property type="entry name" value="KdpA"/>
</dbReference>
<dbReference type="PANTHER" id="PTHR30607">
    <property type="entry name" value="POTASSIUM-TRANSPORTING ATPASE A CHAIN"/>
    <property type="match status" value="1"/>
</dbReference>
<gene>
    <name evidence="9" type="primary">kdpA</name>
    <name evidence="10" type="ordered locus">Sulac_0422</name>
</gene>
<dbReference type="PANTHER" id="PTHR30607:SF2">
    <property type="entry name" value="POTASSIUM-TRANSPORTING ATPASE POTASSIUM-BINDING SUBUNIT"/>
    <property type="match status" value="1"/>
</dbReference>
<evidence type="ECO:0000256" key="1">
    <source>
        <dbReference type="ARBA" id="ARBA00022448"/>
    </source>
</evidence>
<evidence type="ECO:0000256" key="7">
    <source>
        <dbReference type="ARBA" id="ARBA00023065"/>
    </source>
</evidence>
<feature type="transmembrane region" description="Helical" evidence="9">
    <location>
        <begin position="280"/>
        <end position="301"/>
    </location>
</feature>
<keyword evidence="8 9" id="KW-0472">Membrane</keyword>
<evidence type="ECO:0000313" key="11">
    <source>
        <dbReference type="Proteomes" id="UP000005439"/>
    </source>
</evidence>
<evidence type="ECO:0000256" key="9">
    <source>
        <dbReference type="HAMAP-Rule" id="MF_00275"/>
    </source>
</evidence>
<dbReference type="PIRSF" id="PIRSF001294">
    <property type="entry name" value="K_ATPaseA"/>
    <property type="match status" value="1"/>
</dbReference>
<protein>
    <recommendedName>
        <fullName evidence="9">Potassium-transporting ATPase potassium-binding subunit</fullName>
    </recommendedName>
    <alternativeName>
        <fullName evidence="9">ATP phosphohydrolase [potassium-transporting] A chain</fullName>
    </alternativeName>
    <alternativeName>
        <fullName evidence="9">Potassium-binding and translocating subunit A</fullName>
    </alternativeName>
    <alternativeName>
        <fullName evidence="9">Potassium-translocating ATPase A chain</fullName>
    </alternativeName>
</protein>
<dbReference type="STRING" id="679936.Sulac_0422"/>
<keyword evidence="6 9" id="KW-1133">Transmembrane helix</keyword>
<reference evidence="11" key="1">
    <citation type="submission" date="2011-12" db="EMBL/GenBank/DDBJ databases">
        <title>The complete genome of chromosome of Sulfobacillus acidophilus DSM 10332.</title>
        <authorList>
            <person name="Lucas S."/>
            <person name="Han J."/>
            <person name="Lapidus A."/>
            <person name="Bruce D."/>
            <person name="Goodwin L."/>
            <person name="Pitluck S."/>
            <person name="Peters L."/>
            <person name="Kyrpides N."/>
            <person name="Mavromatis K."/>
            <person name="Ivanova N."/>
            <person name="Mikhailova N."/>
            <person name="Chertkov O."/>
            <person name="Saunders E."/>
            <person name="Detter J.C."/>
            <person name="Tapia R."/>
            <person name="Han C."/>
            <person name="Land M."/>
            <person name="Hauser L."/>
            <person name="Markowitz V."/>
            <person name="Cheng J.-F."/>
            <person name="Hugenholtz P."/>
            <person name="Woyke T."/>
            <person name="Wu D."/>
            <person name="Pukall R."/>
            <person name="Gehrich-Schroeter G."/>
            <person name="Schneider S."/>
            <person name="Klenk H.-P."/>
            <person name="Eisen J.A."/>
        </authorList>
    </citation>
    <scope>NUCLEOTIDE SEQUENCE [LARGE SCALE GENOMIC DNA]</scope>
    <source>
        <strain evidence="11">ATCC 700253 / DSM 10332 / NAL</strain>
    </source>
</reference>
<dbReference type="AlphaFoldDB" id="G8TY76"/>
<proteinExistence type="inferred from homology"/>
<feature type="transmembrane region" description="Helical" evidence="9">
    <location>
        <begin position="6"/>
        <end position="24"/>
    </location>
</feature>
<dbReference type="GO" id="GO:0016787">
    <property type="term" value="F:hydrolase activity"/>
    <property type="evidence" value="ECO:0007669"/>
    <property type="project" value="UniProtKB-KW"/>
</dbReference>
<dbReference type="GO" id="GO:0005886">
    <property type="term" value="C:plasma membrane"/>
    <property type="evidence" value="ECO:0007669"/>
    <property type="project" value="UniProtKB-SubCell"/>
</dbReference>